<evidence type="ECO:0000256" key="7">
    <source>
        <dbReference type="ARBA" id="ARBA00022729"/>
    </source>
</evidence>
<keyword evidence="11" id="KW-0325">Glycoprotein</keyword>
<dbReference type="GO" id="GO:0005789">
    <property type="term" value="C:endoplasmic reticulum membrane"/>
    <property type="evidence" value="ECO:0007669"/>
    <property type="project" value="UniProtKB-SubCell"/>
</dbReference>
<dbReference type="EMBL" id="KB445802">
    <property type="protein sequence ID" value="EMD34804.1"/>
    <property type="molecule type" value="Genomic_DNA"/>
</dbReference>
<comment type="function">
    <text evidence="1">Required for nuclear membrane fusion during karyogamy.</text>
</comment>
<dbReference type="HOGENOM" id="CLU_155625_0_0_1"/>
<evidence type="ECO:0000256" key="8">
    <source>
        <dbReference type="ARBA" id="ARBA00022824"/>
    </source>
</evidence>
<evidence type="ECO:0000256" key="2">
    <source>
        <dbReference type="ARBA" id="ARBA00004126"/>
    </source>
</evidence>
<evidence type="ECO:0000256" key="9">
    <source>
        <dbReference type="ARBA" id="ARBA00022989"/>
    </source>
</evidence>
<evidence type="ECO:0000256" key="1">
    <source>
        <dbReference type="ARBA" id="ARBA00003389"/>
    </source>
</evidence>
<accession>M2PFS9</accession>
<reference evidence="13 14" key="1">
    <citation type="journal article" date="2012" name="Proc. Natl. Acad. Sci. U.S.A.">
        <title>Comparative genomics of Ceriporiopsis subvermispora and Phanerochaete chrysosporium provide insight into selective ligninolysis.</title>
        <authorList>
            <person name="Fernandez-Fueyo E."/>
            <person name="Ruiz-Duenas F.J."/>
            <person name="Ferreira P."/>
            <person name="Floudas D."/>
            <person name="Hibbett D.S."/>
            <person name="Canessa P."/>
            <person name="Larrondo L.F."/>
            <person name="James T.Y."/>
            <person name="Seelenfreund D."/>
            <person name="Lobos S."/>
            <person name="Polanco R."/>
            <person name="Tello M."/>
            <person name="Honda Y."/>
            <person name="Watanabe T."/>
            <person name="Watanabe T."/>
            <person name="Ryu J.S."/>
            <person name="Kubicek C.P."/>
            <person name="Schmoll M."/>
            <person name="Gaskell J."/>
            <person name="Hammel K.E."/>
            <person name="St John F.J."/>
            <person name="Vanden Wymelenberg A."/>
            <person name="Sabat G."/>
            <person name="Splinter BonDurant S."/>
            <person name="Syed K."/>
            <person name="Yadav J.S."/>
            <person name="Doddapaneni H."/>
            <person name="Subramanian V."/>
            <person name="Lavin J.L."/>
            <person name="Oguiza J.A."/>
            <person name="Perez G."/>
            <person name="Pisabarro A.G."/>
            <person name="Ramirez L."/>
            <person name="Santoyo F."/>
            <person name="Master E."/>
            <person name="Coutinho P.M."/>
            <person name="Henrissat B."/>
            <person name="Lombard V."/>
            <person name="Magnuson J.K."/>
            <person name="Kuees U."/>
            <person name="Hori C."/>
            <person name="Igarashi K."/>
            <person name="Samejima M."/>
            <person name="Held B.W."/>
            <person name="Barry K.W."/>
            <person name="LaButti K.M."/>
            <person name="Lapidus A."/>
            <person name="Lindquist E.A."/>
            <person name="Lucas S.M."/>
            <person name="Riley R."/>
            <person name="Salamov A.A."/>
            <person name="Hoffmeister D."/>
            <person name="Schwenk D."/>
            <person name="Hadar Y."/>
            <person name="Yarden O."/>
            <person name="de Vries R.P."/>
            <person name="Wiebenga A."/>
            <person name="Stenlid J."/>
            <person name="Eastwood D."/>
            <person name="Grigoriev I.V."/>
            <person name="Berka R.M."/>
            <person name="Blanchette R.A."/>
            <person name="Kersten P."/>
            <person name="Martinez A.T."/>
            <person name="Vicuna R."/>
            <person name="Cullen D."/>
        </authorList>
    </citation>
    <scope>NUCLEOTIDE SEQUENCE [LARGE SCALE GENOMIC DNA]</scope>
    <source>
        <strain evidence="13 14">B</strain>
    </source>
</reference>
<evidence type="ECO:0000256" key="3">
    <source>
        <dbReference type="ARBA" id="ARBA00004586"/>
    </source>
</evidence>
<dbReference type="PANTHER" id="PTHR28012">
    <property type="entry name" value="NUCLEAR FUSION PROTEIN KAR5"/>
    <property type="match status" value="1"/>
</dbReference>
<keyword evidence="14" id="KW-1185">Reference proteome</keyword>
<evidence type="ECO:0000256" key="12">
    <source>
        <dbReference type="ARBA" id="ARBA00023242"/>
    </source>
</evidence>
<name>M2PFS9_CERS8</name>
<sequence length="123" mass="13875">SLDTYTRRPDCFGRAAKHIRTQCAEIDMEEDERVKGAPSQILRTTRTNHATAAIAMTLCELSTAKHYSPPLECSLFLSESDTNSVMSNDAQSNCVEALSRSAQYWSSYSGYLREVRKWTTILM</sequence>
<keyword evidence="8" id="KW-0256">Endoplasmic reticulum</keyword>
<organism evidence="13 14">
    <name type="scientific">Ceriporiopsis subvermispora (strain B)</name>
    <name type="common">White-rot fungus</name>
    <name type="synonym">Gelatoporia subvermispora</name>
    <dbReference type="NCBI Taxonomy" id="914234"/>
    <lineage>
        <taxon>Eukaryota</taxon>
        <taxon>Fungi</taxon>
        <taxon>Dikarya</taxon>
        <taxon>Basidiomycota</taxon>
        <taxon>Agaricomycotina</taxon>
        <taxon>Agaricomycetes</taxon>
        <taxon>Polyporales</taxon>
        <taxon>Gelatoporiaceae</taxon>
        <taxon>Gelatoporia</taxon>
    </lineage>
</organism>
<keyword evidence="7" id="KW-0732">Signal</keyword>
<protein>
    <submittedName>
        <fullName evidence="13">Uncharacterized protein</fullName>
    </submittedName>
</protein>
<dbReference type="GO" id="GO:0048288">
    <property type="term" value="P:nuclear membrane fusion involved in karyogamy"/>
    <property type="evidence" value="ECO:0007669"/>
    <property type="project" value="InterPro"/>
</dbReference>
<keyword evidence="12" id="KW-0539">Nucleus</keyword>
<evidence type="ECO:0000256" key="6">
    <source>
        <dbReference type="ARBA" id="ARBA00022692"/>
    </source>
</evidence>
<evidence type="ECO:0000313" key="13">
    <source>
        <dbReference type="EMBL" id="EMD34804.1"/>
    </source>
</evidence>
<dbReference type="Proteomes" id="UP000016930">
    <property type="component" value="Unassembled WGS sequence"/>
</dbReference>
<dbReference type="OrthoDB" id="5311848at2759"/>
<evidence type="ECO:0000256" key="5">
    <source>
        <dbReference type="ARBA" id="ARBA00022459"/>
    </source>
</evidence>
<dbReference type="AlphaFoldDB" id="M2PFS9"/>
<dbReference type="PANTHER" id="PTHR28012:SF1">
    <property type="entry name" value="NUCLEAR FUSION PROTEIN KAR5"/>
    <property type="match status" value="1"/>
</dbReference>
<evidence type="ECO:0000256" key="4">
    <source>
        <dbReference type="ARBA" id="ARBA00010473"/>
    </source>
</evidence>
<dbReference type="GO" id="GO:0000742">
    <property type="term" value="P:karyogamy involved in conjugation with cellular fusion"/>
    <property type="evidence" value="ECO:0007669"/>
    <property type="project" value="InterPro"/>
</dbReference>
<keyword evidence="10" id="KW-0472">Membrane</keyword>
<comment type="subcellular location">
    <subcellularLocation>
        <location evidence="3">Endoplasmic reticulum membrane</location>
    </subcellularLocation>
    <subcellularLocation>
        <location evidence="2">Nucleus membrane</location>
    </subcellularLocation>
</comment>
<evidence type="ECO:0000256" key="11">
    <source>
        <dbReference type="ARBA" id="ARBA00023180"/>
    </source>
</evidence>
<evidence type="ECO:0000256" key="10">
    <source>
        <dbReference type="ARBA" id="ARBA00023136"/>
    </source>
</evidence>
<feature type="non-terminal residue" evidence="13">
    <location>
        <position position="1"/>
    </location>
</feature>
<proteinExistence type="inferred from homology"/>
<keyword evidence="5" id="KW-0415">Karyogamy</keyword>
<dbReference type="InterPro" id="IPR007292">
    <property type="entry name" value="Nuclear_fusion_Kar5"/>
</dbReference>
<gene>
    <name evidence="13" type="ORF">CERSUDRAFT_54833</name>
</gene>
<keyword evidence="9" id="KW-1133">Transmembrane helix</keyword>
<comment type="similarity">
    <text evidence="4">Belongs to the KAR5 family.</text>
</comment>
<dbReference type="GO" id="GO:0031965">
    <property type="term" value="C:nuclear membrane"/>
    <property type="evidence" value="ECO:0007669"/>
    <property type="project" value="UniProtKB-SubCell"/>
</dbReference>
<keyword evidence="6" id="KW-0812">Transmembrane</keyword>
<evidence type="ECO:0000313" key="14">
    <source>
        <dbReference type="Proteomes" id="UP000016930"/>
    </source>
</evidence>